<protein>
    <submittedName>
        <fullName evidence="1">Uncharacterized protein</fullName>
    </submittedName>
</protein>
<proteinExistence type="predicted"/>
<dbReference type="OrthoDB" id="416119at2759"/>
<evidence type="ECO:0000313" key="1">
    <source>
        <dbReference type="EMBL" id="TFL01098.1"/>
    </source>
</evidence>
<dbReference type="STRING" id="1884261.A0A5C3QIG4"/>
<dbReference type="Proteomes" id="UP000305067">
    <property type="component" value="Unassembled WGS sequence"/>
</dbReference>
<evidence type="ECO:0000313" key="2">
    <source>
        <dbReference type="Proteomes" id="UP000305067"/>
    </source>
</evidence>
<accession>A0A5C3QIG4</accession>
<dbReference type="EMBL" id="ML178826">
    <property type="protein sequence ID" value="TFL01098.1"/>
    <property type="molecule type" value="Genomic_DNA"/>
</dbReference>
<sequence>MGGVAVVLNKFLIKTEDASAKVLVPGRALPVKLTWHKDASITLLNVYAPDVHGAGEENARLWDNLRTKLSEPENTEWPQNDCKILFTLRCAARCTV</sequence>
<gene>
    <name evidence="1" type="ORF">BDV98DRAFT_568452</name>
</gene>
<organism evidence="1 2">
    <name type="scientific">Pterulicium gracile</name>
    <dbReference type="NCBI Taxonomy" id="1884261"/>
    <lineage>
        <taxon>Eukaryota</taxon>
        <taxon>Fungi</taxon>
        <taxon>Dikarya</taxon>
        <taxon>Basidiomycota</taxon>
        <taxon>Agaricomycotina</taxon>
        <taxon>Agaricomycetes</taxon>
        <taxon>Agaricomycetidae</taxon>
        <taxon>Agaricales</taxon>
        <taxon>Pleurotineae</taxon>
        <taxon>Pterulaceae</taxon>
        <taxon>Pterulicium</taxon>
    </lineage>
</organism>
<name>A0A5C3QIG4_9AGAR</name>
<keyword evidence="2" id="KW-1185">Reference proteome</keyword>
<dbReference type="AlphaFoldDB" id="A0A5C3QIG4"/>
<reference evidence="1 2" key="1">
    <citation type="journal article" date="2019" name="Nat. Ecol. Evol.">
        <title>Megaphylogeny resolves global patterns of mushroom evolution.</title>
        <authorList>
            <person name="Varga T."/>
            <person name="Krizsan K."/>
            <person name="Foldi C."/>
            <person name="Dima B."/>
            <person name="Sanchez-Garcia M."/>
            <person name="Sanchez-Ramirez S."/>
            <person name="Szollosi G.J."/>
            <person name="Szarkandi J.G."/>
            <person name="Papp V."/>
            <person name="Albert L."/>
            <person name="Andreopoulos W."/>
            <person name="Angelini C."/>
            <person name="Antonin V."/>
            <person name="Barry K.W."/>
            <person name="Bougher N.L."/>
            <person name="Buchanan P."/>
            <person name="Buyck B."/>
            <person name="Bense V."/>
            <person name="Catcheside P."/>
            <person name="Chovatia M."/>
            <person name="Cooper J."/>
            <person name="Damon W."/>
            <person name="Desjardin D."/>
            <person name="Finy P."/>
            <person name="Geml J."/>
            <person name="Haridas S."/>
            <person name="Hughes K."/>
            <person name="Justo A."/>
            <person name="Karasinski D."/>
            <person name="Kautmanova I."/>
            <person name="Kiss B."/>
            <person name="Kocsube S."/>
            <person name="Kotiranta H."/>
            <person name="LaButti K.M."/>
            <person name="Lechner B.E."/>
            <person name="Liimatainen K."/>
            <person name="Lipzen A."/>
            <person name="Lukacs Z."/>
            <person name="Mihaltcheva S."/>
            <person name="Morgado L.N."/>
            <person name="Niskanen T."/>
            <person name="Noordeloos M.E."/>
            <person name="Ohm R.A."/>
            <person name="Ortiz-Santana B."/>
            <person name="Ovrebo C."/>
            <person name="Racz N."/>
            <person name="Riley R."/>
            <person name="Savchenko A."/>
            <person name="Shiryaev A."/>
            <person name="Soop K."/>
            <person name="Spirin V."/>
            <person name="Szebenyi C."/>
            <person name="Tomsovsky M."/>
            <person name="Tulloss R.E."/>
            <person name="Uehling J."/>
            <person name="Grigoriev I.V."/>
            <person name="Vagvolgyi C."/>
            <person name="Papp T."/>
            <person name="Martin F.M."/>
            <person name="Miettinen O."/>
            <person name="Hibbett D.S."/>
            <person name="Nagy L.G."/>
        </authorList>
    </citation>
    <scope>NUCLEOTIDE SEQUENCE [LARGE SCALE GENOMIC DNA]</scope>
    <source>
        <strain evidence="1 2">CBS 309.79</strain>
    </source>
</reference>